<feature type="coiled-coil region" evidence="1">
    <location>
        <begin position="106"/>
        <end position="137"/>
    </location>
</feature>
<proteinExistence type="predicted"/>
<name>A0A6P7F4M9_DIAVI</name>
<protein>
    <submittedName>
        <fullName evidence="2">Uncharacterized protein LOC114324777</fullName>
    </submittedName>
</protein>
<sequence length="165" mass="20091">MVTAKLEDEKIKEVERKDYQRVKVNKLKLEQVREHYKEETNRRLRQLENQKETWTLEERWNAFKVVIKSTATEICGIRKHNKLHKRTRWWNNEVKTAVKKKKIAWKKYIETELEEDKEEYKRLRRLAKNTIKQVKTKNIVTAVFLMSCLERLLMNGNSYLTDLNV</sequence>
<evidence type="ECO:0000313" key="2">
    <source>
        <dbReference type="RefSeq" id="XP_028128420.1"/>
    </source>
</evidence>
<gene>
    <name evidence="2" type="primary">LOC114324777</name>
</gene>
<dbReference type="InParanoid" id="A0A6P7F4M9"/>
<evidence type="ECO:0000256" key="1">
    <source>
        <dbReference type="SAM" id="Coils"/>
    </source>
</evidence>
<keyword evidence="1" id="KW-0175">Coiled coil</keyword>
<organism evidence="2">
    <name type="scientific">Diabrotica virgifera virgifera</name>
    <name type="common">western corn rootworm</name>
    <dbReference type="NCBI Taxonomy" id="50390"/>
    <lineage>
        <taxon>Eukaryota</taxon>
        <taxon>Metazoa</taxon>
        <taxon>Ecdysozoa</taxon>
        <taxon>Arthropoda</taxon>
        <taxon>Hexapoda</taxon>
        <taxon>Insecta</taxon>
        <taxon>Pterygota</taxon>
        <taxon>Neoptera</taxon>
        <taxon>Endopterygota</taxon>
        <taxon>Coleoptera</taxon>
        <taxon>Polyphaga</taxon>
        <taxon>Cucujiformia</taxon>
        <taxon>Chrysomeloidea</taxon>
        <taxon>Chrysomelidae</taxon>
        <taxon>Galerucinae</taxon>
        <taxon>Diabroticina</taxon>
        <taxon>Diabroticites</taxon>
        <taxon>Diabrotica</taxon>
    </lineage>
</organism>
<accession>A0A6P7F4M9</accession>
<dbReference type="AlphaFoldDB" id="A0A6P7F4M9"/>
<reference evidence="2" key="1">
    <citation type="submission" date="2025-08" db="UniProtKB">
        <authorList>
            <consortium name="RefSeq"/>
        </authorList>
    </citation>
    <scope>IDENTIFICATION</scope>
    <source>
        <tissue evidence="2">Whole insect</tissue>
    </source>
</reference>
<dbReference type="RefSeq" id="XP_028128420.1">
    <property type="nucleotide sequence ID" value="XM_028272619.1"/>
</dbReference>
<feature type="coiled-coil region" evidence="1">
    <location>
        <begin position="19"/>
        <end position="57"/>
    </location>
</feature>